<dbReference type="Pfam" id="PF02656">
    <property type="entry name" value="DUF202"/>
    <property type="match status" value="1"/>
</dbReference>
<dbReference type="InParanoid" id="F4RAX9"/>
<organism evidence="8">
    <name type="scientific">Melampsora larici-populina (strain 98AG31 / pathotype 3-4-7)</name>
    <name type="common">Poplar leaf rust fungus</name>
    <dbReference type="NCBI Taxonomy" id="747676"/>
    <lineage>
        <taxon>Eukaryota</taxon>
        <taxon>Fungi</taxon>
        <taxon>Dikarya</taxon>
        <taxon>Basidiomycota</taxon>
        <taxon>Pucciniomycotina</taxon>
        <taxon>Pucciniomycetes</taxon>
        <taxon>Pucciniales</taxon>
        <taxon>Melampsoraceae</taxon>
        <taxon>Melampsora</taxon>
    </lineage>
</organism>
<keyword evidence="4 5" id="KW-0472">Membrane</keyword>
<gene>
    <name evidence="7" type="ORF">MELLADRAFT_29830</name>
</gene>
<evidence type="ECO:0000313" key="7">
    <source>
        <dbReference type="EMBL" id="EGG10552.1"/>
    </source>
</evidence>
<feature type="domain" description="DUF202" evidence="6">
    <location>
        <begin position="13"/>
        <end position="76"/>
    </location>
</feature>
<keyword evidence="2 5" id="KW-0812">Transmembrane</keyword>
<keyword evidence="3 5" id="KW-1133">Transmembrane helix</keyword>
<evidence type="ECO:0000256" key="3">
    <source>
        <dbReference type="ARBA" id="ARBA00022989"/>
    </source>
</evidence>
<dbReference type="STRING" id="747676.F4RAX9"/>
<dbReference type="Proteomes" id="UP000001072">
    <property type="component" value="Unassembled WGS sequence"/>
</dbReference>
<dbReference type="GO" id="GO:0012505">
    <property type="term" value="C:endomembrane system"/>
    <property type="evidence" value="ECO:0007669"/>
    <property type="project" value="UniProtKB-SubCell"/>
</dbReference>
<evidence type="ECO:0000313" key="8">
    <source>
        <dbReference type="Proteomes" id="UP000001072"/>
    </source>
</evidence>
<dbReference type="GO" id="GO:0000329">
    <property type="term" value="C:fungal-type vacuole membrane"/>
    <property type="evidence" value="ECO:0007669"/>
    <property type="project" value="TreeGrafter"/>
</dbReference>
<dbReference type="GO" id="GO:0033254">
    <property type="term" value="C:vacuolar transporter chaperone complex"/>
    <property type="evidence" value="ECO:0007669"/>
    <property type="project" value="TreeGrafter"/>
</dbReference>
<feature type="transmembrane region" description="Helical" evidence="5">
    <location>
        <begin position="50"/>
        <end position="68"/>
    </location>
</feature>
<accession>F4RAX9</accession>
<dbReference type="PANTHER" id="PTHR46140:SF2">
    <property type="entry name" value="VACUOLAR TRANSPORTER CHAPERONE 3 COMPLEX SUBUNIT 3-RELATED"/>
    <property type="match status" value="1"/>
</dbReference>
<feature type="transmembrane region" description="Helical" evidence="5">
    <location>
        <begin position="88"/>
        <end position="108"/>
    </location>
</feature>
<dbReference type="PANTHER" id="PTHR46140">
    <property type="entry name" value="VACUOLAR TRANSPORTER CHAPERONE 1-RELATED"/>
    <property type="match status" value="1"/>
</dbReference>
<dbReference type="EMBL" id="GL883094">
    <property type="protein sequence ID" value="EGG10552.1"/>
    <property type="molecule type" value="Genomic_DNA"/>
</dbReference>
<dbReference type="OrthoDB" id="2243669at2759"/>
<dbReference type="eggNOG" id="KOG4580">
    <property type="taxonomic scope" value="Eukaryota"/>
</dbReference>
<evidence type="ECO:0000256" key="1">
    <source>
        <dbReference type="ARBA" id="ARBA00004127"/>
    </source>
</evidence>
<evidence type="ECO:0000256" key="5">
    <source>
        <dbReference type="SAM" id="Phobius"/>
    </source>
</evidence>
<dbReference type="VEuPathDB" id="FungiDB:MELLADRAFT_29830"/>
<evidence type="ECO:0000256" key="2">
    <source>
        <dbReference type="ARBA" id="ARBA00022692"/>
    </source>
</evidence>
<evidence type="ECO:0000256" key="4">
    <source>
        <dbReference type="ARBA" id="ARBA00023136"/>
    </source>
</evidence>
<dbReference type="RefSeq" id="XP_007406021.1">
    <property type="nucleotide sequence ID" value="XM_007405959.1"/>
</dbReference>
<name>F4RAX9_MELLP</name>
<proteinExistence type="predicted"/>
<dbReference type="InterPro" id="IPR051572">
    <property type="entry name" value="VTC_Complex_Subunit"/>
</dbReference>
<keyword evidence="8" id="KW-1185">Reference proteome</keyword>
<comment type="subcellular location">
    <subcellularLocation>
        <location evidence="1">Endomembrane system</location>
        <topology evidence="1">Multi-pass membrane protein</topology>
    </subcellularLocation>
</comment>
<feature type="transmembrane region" description="Helical" evidence="5">
    <location>
        <begin position="22"/>
        <end position="43"/>
    </location>
</feature>
<dbReference type="GeneID" id="18927077"/>
<dbReference type="HOGENOM" id="CLU_141247_1_0_1"/>
<protein>
    <recommendedName>
        <fullName evidence="6">DUF202 domain-containing protein</fullName>
    </recommendedName>
</protein>
<feature type="non-terminal residue" evidence="7">
    <location>
        <position position="109"/>
    </location>
</feature>
<feature type="non-terminal residue" evidence="7">
    <location>
        <position position="1"/>
    </location>
</feature>
<reference evidence="8" key="1">
    <citation type="journal article" date="2011" name="Proc. Natl. Acad. Sci. U.S.A.">
        <title>Obligate biotrophy features unraveled by the genomic analysis of rust fungi.</title>
        <authorList>
            <person name="Duplessis S."/>
            <person name="Cuomo C.A."/>
            <person name="Lin Y.-C."/>
            <person name="Aerts A."/>
            <person name="Tisserant E."/>
            <person name="Veneault-Fourrey C."/>
            <person name="Joly D.L."/>
            <person name="Hacquard S."/>
            <person name="Amselem J."/>
            <person name="Cantarel B.L."/>
            <person name="Chiu R."/>
            <person name="Coutinho P.M."/>
            <person name="Feau N."/>
            <person name="Field M."/>
            <person name="Frey P."/>
            <person name="Gelhaye E."/>
            <person name="Goldberg J."/>
            <person name="Grabherr M.G."/>
            <person name="Kodira C.D."/>
            <person name="Kohler A."/>
            <person name="Kuees U."/>
            <person name="Lindquist E.A."/>
            <person name="Lucas S.M."/>
            <person name="Mago R."/>
            <person name="Mauceli E."/>
            <person name="Morin E."/>
            <person name="Murat C."/>
            <person name="Pangilinan J.L."/>
            <person name="Park R."/>
            <person name="Pearson M."/>
            <person name="Quesneville H."/>
            <person name="Rouhier N."/>
            <person name="Sakthikumar S."/>
            <person name="Salamov A.A."/>
            <person name="Schmutz J."/>
            <person name="Selles B."/>
            <person name="Shapiro H."/>
            <person name="Tanguay P."/>
            <person name="Tuskan G.A."/>
            <person name="Henrissat B."/>
            <person name="Van de Peer Y."/>
            <person name="Rouze P."/>
            <person name="Ellis J.G."/>
            <person name="Dodds P.N."/>
            <person name="Schein J.E."/>
            <person name="Zhong S."/>
            <person name="Hamelin R.C."/>
            <person name="Grigoriev I.V."/>
            <person name="Szabo L.J."/>
            <person name="Martin F."/>
        </authorList>
    </citation>
    <scope>NUCLEOTIDE SEQUENCE [LARGE SCALE GENOMIC DNA]</scope>
    <source>
        <strain evidence="8">98AG31 / pathotype 3-4-7</strain>
    </source>
</reference>
<sequence>PKPIINGSKIEPKVWFANERTWLNWCRTGLLLGTFGIALVNCSPSTGARLLGVVYTAIAVATISYGWIVYQKRIRMIKDKFPGHFDELLAPVFIACALFLAILLNFVFR</sequence>
<dbReference type="InterPro" id="IPR003807">
    <property type="entry name" value="DUF202"/>
</dbReference>
<dbReference type="AlphaFoldDB" id="F4RAX9"/>
<evidence type="ECO:0000259" key="6">
    <source>
        <dbReference type="Pfam" id="PF02656"/>
    </source>
</evidence>
<dbReference type="KEGG" id="mlr:MELLADRAFT_29830"/>